<keyword evidence="1" id="KW-1133">Transmembrane helix</keyword>
<feature type="transmembrane region" description="Helical" evidence="1">
    <location>
        <begin position="6"/>
        <end position="27"/>
    </location>
</feature>
<protein>
    <submittedName>
        <fullName evidence="2">Uncharacterized protein</fullName>
    </submittedName>
</protein>
<reference evidence="2" key="1">
    <citation type="submission" date="2021-01" db="EMBL/GenBank/DDBJ databases">
        <title>Whole genome shotgun sequence of Spirilliplanes yamanashiensis NBRC 15828.</title>
        <authorList>
            <person name="Komaki H."/>
            <person name="Tamura T."/>
        </authorList>
    </citation>
    <scope>NUCLEOTIDE SEQUENCE</scope>
    <source>
        <strain evidence="2">NBRC 15828</strain>
    </source>
</reference>
<evidence type="ECO:0000313" key="2">
    <source>
        <dbReference type="EMBL" id="GIJ04008.1"/>
    </source>
</evidence>
<comment type="caution">
    <text evidence="2">The sequence shown here is derived from an EMBL/GenBank/DDBJ whole genome shotgun (WGS) entry which is preliminary data.</text>
</comment>
<keyword evidence="3" id="KW-1185">Reference proteome</keyword>
<name>A0A8J3Y8S2_9ACTN</name>
<proteinExistence type="predicted"/>
<keyword evidence="1" id="KW-0812">Transmembrane</keyword>
<evidence type="ECO:0000313" key="3">
    <source>
        <dbReference type="Proteomes" id="UP000652013"/>
    </source>
</evidence>
<accession>A0A8J3Y8S2</accession>
<feature type="transmembrane region" description="Helical" evidence="1">
    <location>
        <begin position="39"/>
        <end position="59"/>
    </location>
</feature>
<sequence>MQFGMLAGQLVVNLPLVAVLVAGVVLLATRRAALPRRAVTFGVAGLGVLGAGVLANLLWSVAFPALITSDVVEVRSFGYLSAVAGFVLTAVQAAGVALLVAAAVSREPARA</sequence>
<dbReference type="AlphaFoldDB" id="A0A8J3Y8S2"/>
<dbReference type="Proteomes" id="UP000652013">
    <property type="component" value="Unassembled WGS sequence"/>
</dbReference>
<keyword evidence="1" id="KW-0472">Membrane</keyword>
<feature type="transmembrane region" description="Helical" evidence="1">
    <location>
        <begin position="79"/>
        <end position="104"/>
    </location>
</feature>
<evidence type="ECO:0000256" key="1">
    <source>
        <dbReference type="SAM" id="Phobius"/>
    </source>
</evidence>
<gene>
    <name evidence="2" type="ORF">Sya03_33600</name>
</gene>
<organism evidence="2 3">
    <name type="scientific">Spirilliplanes yamanashiensis</name>
    <dbReference type="NCBI Taxonomy" id="42233"/>
    <lineage>
        <taxon>Bacteria</taxon>
        <taxon>Bacillati</taxon>
        <taxon>Actinomycetota</taxon>
        <taxon>Actinomycetes</taxon>
        <taxon>Micromonosporales</taxon>
        <taxon>Micromonosporaceae</taxon>
        <taxon>Spirilliplanes</taxon>
    </lineage>
</organism>
<dbReference type="EMBL" id="BOOY01000026">
    <property type="protein sequence ID" value="GIJ04008.1"/>
    <property type="molecule type" value="Genomic_DNA"/>
</dbReference>